<protein>
    <submittedName>
        <fullName evidence="1">Uncharacterized protein</fullName>
    </submittedName>
</protein>
<comment type="caution">
    <text evidence="1">The sequence shown here is derived from an EMBL/GenBank/DDBJ whole genome shotgun (WGS) entry which is preliminary data.</text>
</comment>
<dbReference type="EMBL" id="LHYL01000008">
    <property type="protein sequence ID" value="KXB08672.1"/>
    <property type="molecule type" value="Genomic_DNA"/>
</dbReference>
<name>A0A133VQG1_9EURY</name>
<organism evidence="1 2">
    <name type="scientific">candidate division MSBL1 archaeon SCGC-AAA385M02</name>
    <dbReference type="NCBI Taxonomy" id="1698287"/>
    <lineage>
        <taxon>Archaea</taxon>
        <taxon>Methanobacteriati</taxon>
        <taxon>Methanobacteriota</taxon>
        <taxon>candidate division MSBL1</taxon>
    </lineage>
</organism>
<evidence type="ECO:0000313" key="1">
    <source>
        <dbReference type="EMBL" id="KXB08672.1"/>
    </source>
</evidence>
<accession>A0A133VQG1</accession>
<dbReference type="Proteomes" id="UP000070248">
    <property type="component" value="Unassembled WGS sequence"/>
</dbReference>
<sequence length="89" mass="10264">MRGFVVLNEDGTPKPRFPKSLTPIKELSEAQKRVELTVAPYNLASIKRILENETYGSGDRDYWEKVLSEYTKRCETLRGIMDEGKRILS</sequence>
<proteinExistence type="predicted"/>
<reference evidence="1 2" key="1">
    <citation type="journal article" date="2016" name="Sci. Rep.">
        <title>Metabolic traits of an uncultured archaeal lineage -MSBL1- from brine pools of the Red Sea.</title>
        <authorList>
            <person name="Mwirichia R."/>
            <person name="Alam I."/>
            <person name="Rashid M."/>
            <person name="Vinu M."/>
            <person name="Ba-Alawi W."/>
            <person name="Anthony Kamau A."/>
            <person name="Kamanda Ngugi D."/>
            <person name="Goker M."/>
            <person name="Klenk H.P."/>
            <person name="Bajic V."/>
            <person name="Stingl U."/>
        </authorList>
    </citation>
    <scope>NUCLEOTIDE SEQUENCE [LARGE SCALE GENOMIC DNA]</scope>
    <source>
        <strain evidence="1">SCGC-AAA385M02</strain>
    </source>
</reference>
<gene>
    <name evidence="1" type="ORF">AKJ59_00620</name>
</gene>
<dbReference type="AlphaFoldDB" id="A0A133VQG1"/>
<evidence type="ECO:0000313" key="2">
    <source>
        <dbReference type="Proteomes" id="UP000070248"/>
    </source>
</evidence>
<keyword evidence="2" id="KW-1185">Reference proteome</keyword>